<gene>
    <name evidence="4" type="ORF">CGZ90_04645</name>
</gene>
<evidence type="ECO:0000313" key="4">
    <source>
        <dbReference type="EMBL" id="OYD59191.1"/>
    </source>
</evidence>
<organism evidence="4 5">
    <name type="scientific">Fictibacillus aquaticus</name>
    <dbReference type="NCBI Taxonomy" id="2021314"/>
    <lineage>
        <taxon>Bacteria</taxon>
        <taxon>Bacillati</taxon>
        <taxon>Bacillota</taxon>
        <taxon>Bacilli</taxon>
        <taxon>Bacillales</taxon>
        <taxon>Fictibacillaceae</taxon>
        <taxon>Fictibacillus</taxon>
    </lineage>
</organism>
<dbReference type="EMBL" id="NOII01000001">
    <property type="protein sequence ID" value="OYD59191.1"/>
    <property type="molecule type" value="Genomic_DNA"/>
</dbReference>
<evidence type="ECO:0000313" key="5">
    <source>
        <dbReference type="Proteomes" id="UP000215059"/>
    </source>
</evidence>
<accession>A0A235FD28</accession>
<dbReference type="Proteomes" id="UP000215059">
    <property type="component" value="Unassembled WGS sequence"/>
</dbReference>
<keyword evidence="5" id="KW-1185">Reference proteome</keyword>
<keyword evidence="1 2" id="KW-0129">CBS domain</keyword>
<dbReference type="InterPro" id="IPR046342">
    <property type="entry name" value="CBS_dom_sf"/>
</dbReference>
<dbReference type="PANTHER" id="PTHR43080">
    <property type="entry name" value="CBS DOMAIN-CONTAINING PROTEIN CBSX3, MITOCHONDRIAL"/>
    <property type="match status" value="1"/>
</dbReference>
<sequence>MNIAFYLLPKDEVKFLNPEATMRQALEKLSYHKYTSVPLVTENGKYVGTLTEGDLLWKLKEALDISYDSVMKTKLKDIPQRANNLSVSINSNMEDLITLATDQNFIPVTDDNGYFIGIIRRRDIIKYCANMIWKKDAATEGKG</sequence>
<feature type="domain" description="CBS" evidence="3">
    <location>
        <begin position="7"/>
        <end position="65"/>
    </location>
</feature>
<dbReference type="OrthoDB" id="384703at2"/>
<proteinExistence type="predicted"/>
<dbReference type="PROSITE" id="PS51371">
    <property type="entry name" value="CBS"/>
    <property type="match status" value="1"/>
</dbReference>
<dbReference type="Gene3D" id="3.10.580.10">
    <property type="entry name" value="CBS-domain"/>
    <property type="match status" value="1"/>
</dbReference>
<dbReference type="PANTHER" id="PTHR43080:SF26">
    <property type="entry name" value="REGULATORY PROTEIN"/>
    <property type="match status" value="1"/>
</dbReference>
<dbReference type="SUPFAM" id="SSF54631">
    <property type="entry name" value="CBS-domain pair"/>
    <property type="match status" value="1"/>
</dbReference>
<dbReference type="CDD" id="cd09834">
    <property type="entry name" value="CBS_pair_bac"/>
    <property type="match status" value="1"/>
</dbReference>
<evidence type="ECO:0000256" key="2">
    <source>
        <dbReference type="PROSITE-ProRule" id="PRU00703"/>
    </source>
</evidence>
<dbReference type="InterPro" id="IPR051257">
    <property type="entry name" value="Diverse_CBS-Domain"/>
</dbReference>
<dbReference type="Pfam" id="PF00571">
    <property type="entry name" value="CBS"/>
    <property type="match status" value="2"/>
</dbReference>
<protein>
    <recommendedName>
        <fullName evidence="3">CBS domain-containing protein</fullName>
    </recommendedName>
</protein>
<dbReference type="RefSeq" id="WP_094251152.1">
    <property type="nucleotide sequence ID" value="NZ_JBHLXL010000001.1"/>
</dbReference>
<dbReference type="InterPro" id="IPR000644">
    <property type="entry name" value="CBS_dom"/>
</dbReference>
<comment type="caution">
    <text evidence="4">The sequence shown here is derived from an EMBL/GenBank/DDBJ whole genome shotgun (WGS) entry which is preliminary data.</text>
</comment>
<dbReference type="AlphaFoldDB" id="A0A235FD28"/>
<evidence type="ECO:0000259" key="3">
    <source>
        <dbReference type="PROSITE" id="PS51371"/>
    </source>
</evidence>
<name>A0A235FD28_9BACL</name>
<evidence type="ECO:0000256" key="1">
    <source>
        <dbReference type="ARBA" id="ARBA00023122"/>
    </source>
</evidence>
<reference evidence="4 5" key="1">
    <citation type="submission" date="2017-07" db="EMBL/GenBank/DDBJ databases">
        <title>Fictibacillus sp. nov. GDSW-R2A3 Genome sequencing and assembly.</title>
        <authorList>
            <person name="Mayilraj S."/>
        </authorList>
    </citation>
    <scope>NUCLEOTIDE SEQUENCE [LARGE SCALE GENOMIC DNA]</scope>
    <source>
        <strain evidence="4 5">GDSW-R2A3</strain>
    </source>
</reference>
<dbReference type="SMART" id="SM00116">
    <property type="entry name" value="CBS"/>
    <property type="match status" value="2"/>
</dbReference>